<name>A0A9Q0SA55_9DIPT</name>
<comment type="caution">
    <text evidence="1">The sequence shown here is derived from an EMBL/GenBank/DDBJ whole genome shotgun (WGS) entry which is preliminary data.</text>
</comment>
<evidence type="ECO:0000313" key="1">
    <source>
        <dbReference type="EMBL" id="KAJ6649340.1"/>
    </source>
</evidence>
<dbReference type="AlphaFoldDB" id="A0A9Q0SA55"/>
<dbReference type="OrthoDB" id="371494at2759"/>
<protein>
    <submittedName>
        <fullName evidence="1">Uncharacterized protein</fullName>
    </submittedName>
</protein>
<organism evidence="1 2">
    <name type="scientific">Pseudolycoriella hygida</name>
    <dbReference type="NCBI Taxonomy" id="35572"/>
    <lineage>
        <taxon>Eukaryota</taxon>
        <taxon>Metazoa</taxon>
        <taxon>Ecdysozoa</taxon>
        <taxon>Arthropoda</taxon>
        <taxon>Hexapoda</taxon>
        <taxon>Insecta</taxon>
        <taxon>Pterygota</taxon>
        <taxon>Neoptera</taxon>
        <taxon>Endopterygota</taxon>
        <taxon>Diptera</taxon>
        <taxon>Nematocera</taxon>
        <taxon>Sciaroidea</taxon>
        <taxon>Sciaridae</taxon>
        <taxon>Pseudolycoriella</taxon>
    </lineage>
</organism>
<sequence length="720" mass="82841">MQPVYEAPDENEPDQSINKNAGLTKLLENTQNLVTNKDVIDINEAVEHTSKPLFIPTVDDQYDAASNGQKHALEHDRQQQLSQDLNQSDKFISPIVVADENYINDKPTELVNIVPYVEYLPQRPKQRPEKQINVEIIDSNNGQFLKETTRYETHSEVDQKLVDSIVLPQKEAPSRQFLRNFKGNKILSPNPENSAFYSTTSSTTQTTAMSITQEELTVTESPVSNDFLAPIQAGLTLSNEGKPIDDCLDLVQKEPVDNHAGILDGRQTLVEVQKSLNIKNILISQEEQKPIPQVFGARFVPKKEKIIHQNVYIDRPYPVEVKKYIEKPVRVEVPVHVDRIVEKPVPYPVPVEKVVEKPVERIVEKTVQGPVQKIFIEKIVEKPIHHTHYQPYQVTKTERIPVPYVVEKIIDRPVPVEKIVEKIIDRPVEVEKIVERPYKEVVEKIVDRPYPVEVEKIVEKEVKVEVPVEKVVEKIIDRPVPVEVPVDRPYPVTVEKIVEKFVDRPVPYAVHVPYPVPYAVHVAPPKQHHTIIKTTTHEHGKNLFNFNHKNTKHVFIPNPPINQHFSSNLIQSPETPPTKQHLHLAPISHHHESTVLKPIHTISNQLSPPMLYYTNLKPKPVYGVPFFGHSTKTTHLFPKHLNYDNQYAGSFDYQSHIYKDDYLGPPPLQHQTHLWLRQTPKYRRNINFAKSLRWEYGFRPPLIPSVEIDEHGNPINKENN</sequence>
<accession>A0A9Q0SA55</accession>
<dbReference type="Proteomes" id="UP001151699">
    <property type="component" value="Chromosome A"/>
</dbReference>
<keyword evidence="2" id="KW-1185">Reference proteome</keyword>
<dbReference type="EMBL" id="WJQU01000001">
    <property type="protein sequence ID" value="KAJ6649340.1"/>
    <property type="molecule type" value="Genomic_DNA"/>
</dbReference>
<gene>
    <name evidence="1" type="ORF">Bhyg_04574</name>
</gene>
<evidence type="ECO:0000313" key="2">
    <source>
        <dbReference type="Proteomes" id="UP001151699"/>
    </source>
</evidence>
<reference evidence="1" key="1">
    <citation type="submission" date="2022-07" db="EMBL/GenBank/DDBJ databases">
        <authorList>
            <person name="Trinca V."/>
            <person name="Uliana J.V.C."/>
            <person name="Torres T.T."/>
            <person name="Ward R.J."/>
            <person name="Monesi N."/>
        </authorList>
    </citation>
    <scope>NUCLEOTIDE SEQUENCE</scope>
    <source>
        <strain evidence="1">HSMRA1968</strain>
        <tissue evidence="1">Whole embryos</tissue>
    </source>
</reference>
<proteinExistence type="predicted"/>